<dbReference type="PANTHER" id="PTHR33157:SF12">
    <property type="entry name" value="TRANSPOSASE TNP1_EN_SPM-LIKE DOMAIN-CONTAINING PROTEIN"/>
    <property type="match status" value="1"/>
</dbReference>
<dbReference type="OrthoDB" id="684255at2759"/>
<dbReference type="PANTHER" id="PTHR33157">
    <property type="entry name" value="AUTONOMOUS TRANSPOSABLE ELEMENT EN-1 MOSAIC PROTEIN-RELATED"/>
    <property type="match status" value="1"/>
</dbReference>
<dbReference type="EMBL" id="RWGY01000039">
    <property type="protein sequence ID" value="TVU11636.1"/>
    <property type="molecule type" value="Genomic_DNA"/>
</dbReference>
<dbReference type="AlphaFoldDB" id="A0A5J9TJN9"/>
<evidence type="ECO:0000313" key="2">
    <source>
        <dbReference type="Proteomes" id="UP000324897"/>
    </source>
</evidence>
<proteinExistence type="predicted"/>
<comment type="caution">
    <text evidence="1">The sequence shown here is derived from an EMBL/GenBank/DDBJ whole genome shotgun (WGS) entry which is preliminary data.</text>
</comment>
<organism evidence="1 2">
    <name type="scientific">Eragrostis curvula</name>
    <name type="common">weeping love grass</name>
    <dbReference type="NCBI Taxonomy" id="38414"/>
    <lineage>
        <taxon>Eukaryota</taxon>
        <taxon>Viridiplantae</taxon>
        <taxon>Streptophyta</taxon>
        <taxon>Embryophyta</taxon>
        <taxon>Tracheophyta</taxon>
        <taxon>Spermatophyta</taxon>
        <taxon>Magnoliopsida</taxon>
        <taxon>Liliopsida</taxon>
        <taxon>Poales</taxon>
        <taxon>Poaceae</taxon>
        <taxon>PACMAD clade</taxon>
        <taxon>Chloridoideae</taxon>
        <taxon>Eragrostideae</taxon>
        <taxon>Eragrostidinae</taxon>
        <taxon>Eragrostis</taxon>
    </lineage>
</organism>
<sequence>MAAHLQCWAILVDKWCREDWEAMNEACRQRRLLMQGPAHHQGSLSLNEYAAKYSASHGGKAINTFEAFAFFHKGKATADIHYNPEDPPEAYNNPNFHSHLSSYSKVAKEVHGSDFNPRSHDLDGEVL</sequence>
<accession>A0A5J9TJN9</accession>
<feature type="non-terminal residue" evidence="1">
    <location>
        <position position="1"/>
    </location>
</feature>
<protein>
    <submittedName>
        <fullName evidence="1">Uncharacterized protein</fullName>
    </submittedName>
</protein>
<name>A0A5J9TJN9_9POAL</name>
<dbReference type="GO" id="GO:0032196">
    <property type="term" value="P:transposition"/>
    <property type="evidence" value="ECO:0007669"/>
    <property type="project" value="InterPro"/>
</dbReference>
<gene>
    <name evidence="1" type="ORF">EJB05_45232</name>
</gene>
<dbReference type="InterPro" id="IPR039266">
    <property type="entry name" value="EN-1/SPM"/>
</dbReference>
<dbReference type="Gramene" id="TVU11636">
    <property type="protein sequence ID" value="TVU11636"/>
    <property type="gene ID" value="EJB05_45232"/>
</dbReference>
<dbReference type="Proteomes" id="UP000324897">
    <property type="component" value="Chromosome 3"/>
</dbReference>
<keyword evidence="2" id="KW-1185">Reference proteome</keyword>
<reference evidence="1 2" key="1">
    <citation type="journal article" date="2019" name="Sci. Rep.">
        <title>A high-quality genome of Eragrostis curvula grass provides insights into Poaceae evolution and supports new strategies to enhance forage quality.</title>
        <authorList>
            <person name="Carballo J."/>
            <person name="Santos B.A.C.M."/>
            <person name="Zappacosta D."/>
            <person name="Garbus I."/>
            <person name="Selva J.P."/>
            <person name="Gallo C.A."/>
            <person name="Diaz A."/>
            <person name="Albertini E."/>
            <person name="Caccamo M."/>
            <person name="Echenique V."/>
        </authorList>
    </citation>
    <scope>NUCLEOTIDE SEQUENCE [LARGE SCALE GENOMIC DNA]</scope>
    <source>
        <strain evidence="2">cv. Victoria</strain>
        <tissue evidence="1">Leaf</tissue>
    </source>
</reference>
<evidence type="ECO:0000313" key="1">
    <source>
        <dbReference type="EMBL" id="TVU11636.1"/>
    </source>
</evidence>